<feature type="domain" description="Sulfatase-modifying factor enzyme-like" evidence="2">
    <location>
        <begin position="4"/>
        <end position="216"/>
    </location>
</feature>
<name>X1EMA6_9ZZZZ</name>
<dbReference type="GO" id="GO:0120147">
    <property type="term" value="F:formylglycine-generating oxidase activity"/>
    <property type="evidence" value="ECO:0007669"/>
    <property type="project" value="TreeGrafter"/>
</dbReference>
<dbReference type="InterPro" id="IPR005532">
    <property type="entry name" value="SUMF_dom"/>
</dbReference>
<gene>
    <name evidence="3" type="ORF">S03H2_22075</name>
</gene>
<dbReference type="AlphaFoldDB" id="X1EMA6"/>
<dbReference type="SUPFAM" id="SSF56436">
    <property type="entry name" value="C-type lectin-like"/>
    <property type="match status" value="1"/>
</dbReference>
<evidence type="ECO:0000256" key="1">
    <source>
        <dbReference type="SAM" id="MobiDB-lite"/>
    </source>
</evidence>
<evidence type="ECO:0000259" key="2">
    <source>
        <dbReference type="Pfam" id="PF03781"/>
    </source>
</evidence>
<dbReference type="PANTHER" id="PTHR23150:SF19">
    <property type="entry name" value="FORMYLGLYCINE-GENERATING ENZYME"/>
    <property type="match status" value="1"/>
</dbReference>
<comment type="caution">
    <text evidence="3">The sequence shown here is derived from an EMBL/GenBank/DDBJ whole genome shotgun (WGS) entry which is preliminary data.</text>
</comment>
<accession>X1EMA6</accession>
<dbReference type="InterPro" id="IPR042095">
    <property type="entry name" value="SUMF_sf"/>
</dbReference>
<dbReference type="Pfam" id="PF03781">
    <property type="entry name" value="FGE-sulfatase"/>
    <property type="match status" value="1"/>
</dbReference>
<dbReference type="InterPro" id="IPR051043">
    <property type="entry name" value="Sulfatase_Mod_Factor_Kinase"/>
</dbReference>
<evidence type="ECO:0000313" key="3">
    <source>
        <dbReference type="EMBL" id="GAH33722.1"/>
    </source>
</evidence>
<proteinExistence type="predicted"/>
<dbReference type="InterPro" id="IPR016187">
    <property type="entry name" value="CTDL_fold"/>
</dbReference>
<sequence>MRDGDPDEQPVHKVTISKPFYMGVYEVTNTQYERFDPTHRYLRDKLGFSIENDEAVVFVSWNEAKAFCDWLSAREGLTYRLPTEAEWEYACRAGTTTVFHTGDKLPVSFHKNVTTSWYPDAARGRGRQDVVVLDIGKTMWNPWGLYDMHGNVEEWCYDWYGPYEAEHQVDPVGRVDGDFKVARGGSHSTKLYYLRSANRMGTIPEERNWLIGFRVVLGEMPQAKPLPKPEPQLHQRGVSQRIPKDIQKG</sequence>
<feature type="non-terminal residue" evidence="3">
    <location>
        <position position="249"/>
    </location>
</feature>
<organism evidence="3">
    <name type="scientific">marine sediment metagenome</name>
    <dbReference type="NCBI Taxonomy" id="412755"/>
    <lineage>
        <taxon>unclassified sequences</taxon>
        <taxon>metagenomes</taxon>
        <taxon>ecological metagenomes</taxon>
    </lineage>
</organism>
<feature type="region of interest" description="Disordered" evidence="1">
    <location>
        <begin position="224"/>
        <end position="249"/>
    </location>
</feature>
<dbReference type="PANTHER" id="PTHR23150">
    <property type="entry name" value="SULFATASE MODIFYING FACTOR 1, 2"/>
    <property type="match status" value="1"/>
</dbReference>
<protein>
    <recommendedName>
        <fullName evidence="2">Sulfatase-modifying factor enzyme-like domain-containing protein</fullName>
    </recommendedName>
</protein>
<dbReference type="Gene3D" id="3.90.1580.10">
    <property type="entry name" value="paralog of FGE (formylglycine-generating enzyme)"/>
    <property type="match status" value="1"/>
</dbReference>
<reference evidence="3" key="1">
    <citation type="journal article" date="2014" name="Front. Microbiol.">
        <title>High frequency of phylogenetically diverse reductive dehalogenase-homologous genes in deep subseafloor sedimentary metagenomes.</title>
        <authorList>
            <person name="Kawai M."/>
            <person name="Futagami T."/>
            <person name="Toyoda A."/>
            <person name="Takaki Y."/>
            <person name="Nishi S."/>
            <person name="Hori S."/>
            <person name="Arai W."/>
            <person name="Tsubouchi T."/>
            <person name="Morono Y."/>
            <person name="Uchiyama I."/>
            <person name="Ito T."/>
            <person name="Fujiyama A."/>
            <person name="Inagaki F."/>
            <person name="Takami H."/>
        </authorList>
    </citation>
    <scope>NUCLEOTIDE SEQUENCE</scope>
    <source>
        <strain evidence="3">Expedition CK06-06</strain>
    </source>
</reference>
<dbReference type="EMBL" id="BARU01011830">
    <property type="protein sequence ID" value="GAH33722.1"/>
    <property type="molecule type" value="Genomic_DNA"/>
</dbReference>